<gene>
    <name evidence="9" type="ordered locus">Desaci_4436</name>
</gene>
<dbReference type="InterPro" id="IPR017475">
    <property type="entry name" value="EPS_sugar_tfrase"/>
</dbReference>
<keyword evidence="10" id="KW-1185">Reference proteome</keyword>
<dbReference type="PANTHER" id="PTHR30576:SF0">
    <property type="entry name" value="UNDECAPRENYL-PHOSPHATE N-ACETYLGALACTOSAMINYL 1-PHOSPHATE TRANSFERASE-RELATED"/>
    <property type="match status" value="1"/>
</dbReference>
<keyword evidence="5 7" id="KW-1133">Transmembrane helix</keyword>
<accession>I4DBV5</accession>
<dbReference type="eggNOG" id="COG2148">
    <property type="taxonomic scope" value="Bacteria"/>
</dbReference>
<dbReference type="GO" id="GO:0016780">
    <property type="term" value="F:phosphotransferase activity, for other substituted phosphate groups"/>
    <property type="evidence" value="ECO:0007669"/>
    <property type="project" value="TreeGrafter"/>
</dbReference>
<dbReference type="InterPro" id="IPR003362">
    <property type="entry name" value="Bact_transf"/>
</dbReference>
<dbReference type="Proteomes" id="UP000002892">
    <property type="component" value="Chromosome"/>
</dbReference>
<comment type="similarity">
    <text evidence="2">Belongs to the bacterial sugar transferase family.</text>
</comment>
<dbReference type="PANTHER" id="PTHR30576">
    <property type="entry name" value="COLANIC BIOSYNTHESIS UDP-GLUCOSE LIPID CARRIER TRANSFERASE"/>
    <property type="match status" value="1"/>
</dbReference>
<evidence type="ECO:0000256" key="7">
    <source>
        <dbReference type="SAM" id="Phobius"/>
    </source>
</evidence>
<evidence type="ECO:0000313" key="9">
    <source>
        <dbReference type="EMBL" id="AFM43279.1"/>
    </source>
</evidence>
<protein>
    <submittedName>
        <fullName evidence="9">Exopolysaccharide biosynthesis polyprenyl glycosylphosphotransferase</fullName>
    </submittedName>
</protein>
<dbReference type="AlphaFoldDB" id="I4DBV5"/>
<dbReference type="GO" id="GO:0016020">
    <property type="term" value="C:membrane"/>
    <property type="evidence" value="ECO:0007669"/>
    <property type="project" value="UniProtKB-SubCell"/>
</dbReference>
<evidence type="ECO:0000256" key="1">
    <source>
        <dbReference type="ARBA" id="ARBA00004141"/>
    </source>
</evidence>
<dbReference type="EMBL" id="CP003639">
    <property type="protein sequence ID" value="AFM43279.1"/>
    <property type="molecule type" value="Genomic_DNA"/>
</dbReference>
<evidence type="ECO:0000256" key="4">
    <source>
        <dbReference type="ARBA" id="ARBA00022692"/>
    </source>
</evidence>
<evidence type="ECO:0000256" key="2">
    <source>
        <dbReference type="ARBA" id="ARBA00006464"/>
    </source>
</evidence>
<comment type="subcellular location">
    <subcellularLocation>
        <location evidence="1">Membrane</location>
        <topology evidence="1">Multi-pass membrane protein</topology>
    </subcellularLocation>
</comment>
<feature type="domain" description="Bacterial sugar transferase" evidence="8">
    <location>
        <begin position="24"/>
        <end position="212"/>
    </location>
</feature>
<dbReference type="OrthoDB" id="9808602at2"/>
<reference evidence="9 10" key="1">
    <citation type="journal article" date="2012" name="J. Bacteriol.">
        <title>Complete genome sequences of Desulfosporosinus orientis DSM765T, Desulfosporosinus youngiae DSM17734T, Desulfosporosinus meridiei DSM13257T, and Desulfosporosinus acidiphilus DSM22704T.</title>
        <authorList>
            <person name="Pester M."/>
            <person name="Brambilla E."/>
            <person name="Alazard D."/>
            <person name="Rattei T."/>
            <person name="Weinmaier T."/>
            <person name="Han J."/>
            <person name="Lucas S."/>
            <person name="Lapidus A."/>
            <person name="Cheng J.F."/>
            <person name="Goodwin L."/>
            <person name="Pitluck S."/>
            <person name="Peters L."/>
            <person name="Ovchinnikova G."/>
            <person name="Teshima H."/>
            <person name="Detter J.C."/>
            <person name="Han C.S."/>
            <person name="Tapia R."/>
            <person name="Land M.L."/>
            <person name="Hauser L."/>
            <person name="Kyrpides N.C."/>
            <person name="Ivanova N.N."/>
            <person name="Pagani I."/>
            <person name="Huntmann M."/>
            <person name="Wei C.L."/>
            <person name="Davenport K.W."/>
            <person name="Daligault H."/>
            <person name="Chain P.S."/>
            <person name="Chen A."/>
            <person name="Mavromatis K."/>
            <person name="Markowitz V."/>
            <person name="Szeto E."/>
            <person name="Mikhailova N."/>
            <person name="Pati A."/>
            <person name="Wagner M."/>
            <person name="Woyke T."/>
            <person name="Ollivier B."/>
            <person name="Klenk H.P."/>
            <person name="Spring S."/>
            <person name="Loy A."/>
        </authorList>
    </citation>
    <scope>NUCLEOTIDE SEQUENCE [LARGE SCALE GENOMIC DNA]</scope>
    <source>
        <strain evidence="10">DSM 22704 / JCM 16185 / SJ4</strain>
    </source>
</reference>
<evidence type="ECO:0000256" key="6">
    <source>
        <dbReference type="ARBA" id="ARBA00023136"/>
    </source>
</evidence>
<keyword evidence="4 7" id="KW-0812">Transmembrane</keyword>
<dbReference type="KEGG" id="dai:Desaci_4436"/>
<keyword evidence="3 9" id="KW-0808">Transferase</keyword>
<keyword evidence="6 7" id="KW-0472">Membrane</keyword>
<evidence type="ECO:0000256" key="5">
    <source>
        <dbReference type="ARBA" id="ARBA00022989"/>
    </source>
</evidence>
<dbReference type="Pfam" id="PF02397">
    <property type="entry name" value="Bac_transf"/>
    <property type="match status" value="1"/>
</dbReference>
<dbReference type="STRING" id="646529.Desaci_4436"/>
<evidence type="ECO:0000259" key="8">
    <source>
        <dbReference type="Pfam" id="PF02397"/>
    </source>
</evidence>
<sequence>MNQRSSASVESLRFTYPQWQLALKRVLDFLVALCLLVLISPFWLLIVLWIRSDSEGPAIFTQTRVGLEGKPYTIYKFRTMVRNADAMIKEKLEQVKDLEGFVFQEKDDPRITRSGRFLRKTSLDELPQLLNILIGNMSLVGPRPEVPEIAKLYTPEQRQRLNVLPGVTGLAQINGRSELTLGETMSYDLEYVRTWSFWLDLKILWQTVFVVFSGKGAY</sequence>
<name>I4DBV5_DESAJ</name>
<organism evidence="9 10">
    <name type="scientific">Desulfosporosinus acidiphilus (strain DSM 22704 / JCM 16185 / SJ4)</name>
    <dbReference type="NCBI Taxonomy" id="646529"/>
    <lineage>
        <taxon>Bacteria</taxon>
        <taxon>Bacillati</taxon>
        <taxon>Bacillota</taxon>
        <taxon>Clostridia</taxon>
        <taxon>Eubacteriales</taxon>
        <taxon>Desulfitobacteriaceae</taxon>
        <taxon>Desulfosporosinus</taxon>
    </lineage>
</organism>
<dbReference type="NCBIfam" id="TIGR03025">
    <property type="entry name" value="EPS_sugtrans"/>
    <property type="match status" value="1"/>
</dbReference>
<feature type="transmembrane region" description="Helical" evidence="7">
    <location>
        <begin position="29"/>
        <end position="50"/>
    </location>
</feature>
<dbReference type="RefSeq" id="WP_014829263.1">
    <property type="nucleotide sequence ID" value="NC_018068.1"/>
</dbReference>
<proteinExistence type="inferred from homology"/>
<dbReference type="HOGENOM" id="CLU_024920_1_0_9"/>
<evidence type="ECO:0000313" key="10">
    <source>
        <dbReference type="Proteomes" id="UP000002892"/>
    </source>
</evidence>
<evidence type="ECO:0000256" key="3">
    <source>
        <dbReference type="ARBA" id="ARBA00022679"/>
    </source>
</evidence>